<dbReference type="Pfam" id="PF00535">
    <property type="entry name" value="Glycos_transf_2"/>
    <property type="match status" value="2"/>
</dbReference>
<accession>A0ABV5VTU0</accession>
<dbReference type="EMBL" id="JBHMAG010000007">
    <property type="protein sequence ID" value="MFB9751709.1"/>
    <property type="molecule type" value="Genomic_DNA"/>
</dbReference>
<dbReference type="GO" id="GO:0016757">
    <property type="term" value="F:glycosyltransferase activity"/>
    <property type="evidence" value="ECO:0007669"/>
    <property type="project" value="UniProtKB-KW"/>
</dbReference>
<feature type="domain" description="Glycosyltransferase 2-like" evidence="1">
    <location>
        <begin position="11"/>
        <end position="117"/>
    </location>
</feature>
<keyword evidence="2" id="KW-0808">Transferase</keyword>
<dbReference type="SUPFAM" id="SSF48452">
    <property type="entry name" value="TPR-like"/>
    <property type="match status" value="1"/>
</dbReference>
<organism evidence="2 3">
    <name type="scientific">Paenibacillus hodogayensis</name>
    <dbReference type="NCBI Taxonomy" id="279208"/>
    <lineage>
        <taxon>Bacteria</taxon>
        <taxon>Bacillati</taxon>
        <taxon>Bacillota</taxon>
        <taxon>Bacilli</taxon>
        <taxon>Bacillales</taxon>
        <taxon>Paenibacillaceae</taxon>
        <taxon>Paenibacillus</taxon>
    </lineage>
</organism>
<dbReference type="Proteomes" id="UP001589619">
    <property type="component" value="Unassembled WGS sequence"/>
</dbReference>
<comment type="caution">
    <text evidence="2">The sequence shown here is derived from an EMBL/GenBank/DDBJ whole genome shotgun (WGS) entry which is preliminary data.</text>
</comment>
<evidence type="ECO:0000259" key="1">
    <source>
        <dbReference type="Pfam" id="PF00535"/>
    </source>
</evidence>
<keyword evidence="2" id="KW-0328">Glycosyltransferase</keyword>
<dbReference type="EC" id="2.4.-.-" evidence="2"/>
<protein>
    <submittedName>
        <fullName evidence="2">Glycosyltransferase</fullName>
        <ecNumber evidence="2">2.4.-.-</ecNumber>
    </submittedName>
</protein>
<evidence type="ECO:0000313" key="2">
    <source>
        <dbReference type="EMBL" id="MFB9751709.1"/>
    </source>
</evidence>
<dbReference type="SUPFAM" id="SSF53448">
    <property type="entry name" value="Nucleotide-diphospho-sugar transferases"/>
    <property type="match status" value="2"/>
</dbReference>
<gene>
    <name evidence="2" type="ORF">ACFFNY_09015</name>
</gene>
<keyword evidence="3" id="KW-1185">Reference proteome</keyword>
<sequence length="609" mass="69404">MKPKELTTTAIIVLAQHESLLQPCLSSIILSTGGDYELIVVNDGDQPDIREWLMKDAKTKLIATSERVGVAAGFNLGARATDADLLVFVRDHVVVTEGWLDRLRDCMHAHEDAALVGPLSNGVSGPQRLQLPGDDPRAAEGLANLRIGQAKKVPKLLSHLLAARKTAFESLGGFDERFGLETYEDDDLCYRALSGGYGLYVAEDCYVRYSPPPNLFPEDPSWYNGQLSRNRTVFRDKWGVDPSDTLYGWKKRITVSLCMIVKNEENTLDRCLSSIGALVDEIVIVDTGSTDRTKEIAAKYTDRVYDFEWVDDFSVARNYAFDLASEEFIMWLDADDILLPEDGERFARLVGALPWDADVVSMVYNLSFDERGNVSTSLRRNRLVKRSNNFRWIGAVHEYLEVFGNIVDTDIAVTHDRKHTNSSRNLGIYEKREKMGERFTTRNLYYYANELADHELWERAIATYEQFLARSDGWIEDNLAACARLSECLYRLNRMEEAKRQTLRAFAYGLPRAEHCCRLGFYFMEESNYETAVYWYEQATRLVRPENSMGMLHLACWTWLPHIQLCVCYDRMGKRELAIRHHELAASFAPDHPSVVANAKYFATLPVHS</sequence>
<dbReference type="InterPro" id="IPR029044">
    <property type="entry name" value="Nucleotide-diphossugar_trans"/>
</dbReference>
<reference evidence="2 3" key="1">
    <citation type="submission" date="2024-09" db="EMBL/GenBank/DDBJ databases">
        <authorList>
            <person name="Sun Q."/>
            <person name="Mori K."/>
        </authorList>
    </citation>
    <scope>NUCLEOTIDE SEQUENCE [LARGE SCALE GENOMIC DNA]</scope>
    <source>
        <strain evidence="2 3">JCM 12520</strain>
    </source>
</reference>
<dbReference type="InterPro" id="IPR001173">
    <property type="entry name" value="Glyco_trans_2-like"/>
</dbReference>
<feature type="domain" description="Glycosyltransferase 2-like" evidence="1">
    <location>
        <begin position="256"/>
        <end position="379"/>
    </location>
</feature>
<dbReference type="Gene3D" id="3.90.550.10">
    <property type="entry name" value="Spore Coat Polysaccharide Biosynthesis Protein SpsA, Chain A"/>
    <property type="match status" value="2"/>
</dbReference>
<dbReference type="InterPro" id="IPR011990">
    <property type="entry name" value="TPR-like_helical_dom_sf"/>
</dbReference>
<proteinExistence type="predicted"/>
<dbReference type="PANTHER" id="PTHR43630:SF2">
    <property type="entry name" value="GLYCOSYLTRANSFERASE"/>
    <property type="match status" value="1"/>
</dbReference>
<dbReference type="RefSeq" id="WP_344912496.1">
    <property type="nucleotide sequence ID" value="NZ_BAAAYO010000010.1"/>
</dbReference>
<name>A0ABV5VTU0_9BACL</name>
<dbReference type="Gene3D" id="1.25.40.10">
    <property type="entry name" value="Tetratricopeptide repeat domain"/>
    <property type="match status" value="1"/>
</dbReference>
<dbReference type="CDD" id="cd02511">
    <property type="entry name" value="Beta4Glucosyltransferase"/>
    <property type="match status" value="1"/>
</dbReference>
<evidence type="ECO:0000313" key="3">
    <source>
        <dbReference type="Proteomes" id="UP001589619"/>
    </source>
</evidence>
<dbReference type="PANTHER" id="PTHR43630">
    <property type="entry name" value="POLY-BETA-1,6-N-ACETYL-D-GLUCOSAMINE SYNTHASE"/>
    <property type="match status" value="1"/>
</dbReference>